<dbReference type="RefSeq" id="WP_191668015.1">
    <property type="nucleotide sequence ID" value="NZ_QORN01000019.1"/>
</dbReference>
<proteinExistence type="predicted"/>
<dbReference type="Proteomes" id="UP000704341">
    <property type="component" value="Unassembled WGS sequence"/>
</dbReference>
<accession>A0ABR8P797</accession>
<feature type="transmembrane region" description="Helical" evidence="1">
    <location>
        <begin position="122"/>
        <end position="142"/>
    </location>
</feature>
<feature type="transmembrane region" description="Helical" evidence="1">
    <location>
        <begin position="55"/>
        <end position="77"/>
    </location>
</feature>
<evidence type="ECO:0000313" key="2">
    <source>
        <dbReference type="EMBL" id="MBD5806557.1"/>
    </source>
</evidence>
<dbReference type="EMBL" id="QORN01000019">
    <property type="protein sequence ID" value="MBD5806557.1"/>
    <property type="molecule type" value="Genomic_DNA"/>
</dbReference>
<evidence type="ECO:0000313" key="3">
    <source>
        <dbReference type="Proteomes" id="UP000704341"/>
    </source>
</evidence>
<evidence type="ECO:0008006" key="4">
    <source>
        <dbReference type="Google" id="ProtNLM"/>
    </source>
</evidence>
<organism evidence="2 3">
    <name type="scientific">Limosilactobacillus walteri</name>
    <dbReference type="NCBI Taxonomy" id="2268022"/>
    <lineage>
        <taxon>Bacteria</taxon>
        <taxon>Bacillati</taxon>
        <taxon>Bacillota</taxon>
        <taxon>Bacilli</taxon>
        <taxon>Lactobacillales</taxon>
        <taxon>Lactobacillaceae</taxon>
        <taxon>Limosilactobacillus</taxon>
    </lineage>
</organism>
<name>A0ABR8P797_9LACO</name>
<sequence length="148" mass="17331">MSELLNEIVKNITHKMGTVGFWLISLLLEFIPYVYKMVQELLGILDENLRKAFFISEQLLALVLLCYLIAAFIIICFKKPIGQKMILRYNNIILYPGIMWLQLLIFPYIIQQYYTNHGITSFSDLPIVFLISMEVILTFFIIKDINKS</sequence>
<feature type="transmembrane region" description="Helical" evidence="1">
    <location>
        <begin position="12"/>
        <end position="35"/>
    </location>
</feature>
<gene>
    <name evidence="2" type="ORF">DTK66_05440</name>
</gene>
<evidence type="ECO:0000256" key="1">
    <source>
        <dbReference type="SAM" id="Phobius"/>
    </source>
</evidence>
<feature type="transmembrane region" description="Helical" evidence="1">
    <location>
        <begin position="89"/>
        <end position="110"/>
    </location>
</feature>
<keyword evidence="1" id="KW-1133">Transmembrane helix</keyword>
<keyword evidence="1" id="KW-0812">Transmembrane</keyword>
<keyword evidence="3" id="KW-1185">Reference proteome</keyword>
<reference evidence="2 3" key="1">
    <citation type="submission" date="2018-07" db="EMBL/GenBank/DDBJ databases">
        <title>Phylogenomic Insights into understanding Host Adaptation of Lactobacillus reuteri by a novel species, Lactobacillus spp. M31.</title>
        <authorList>
            <person name="Sharma S."/>
            <person name="Patil P."/>
            <person name="Korpole S."/>
            <person name="Patil P.B."/>
        </authorList>
    </citation>
    <scope>NUCLEOTIDE SEQUENCE [LARGE SCALE GENOMIC DNA]</scope>
    <source>
        <strain evidence="2 3">M31</strain>
    </source>
</reference>
<keyword evidence="1" id="KW-0472">Membrane</keyword>
<protein>
    <recommendedName>
        <fullName evidence="4">DUF2975 domain-containing protein</fullName>
    </recommendedName>
</protein>
<comment type="caution">
    <text evidence="2">The sequence shown here is derived from an EMBL/GenBank/DDBJ whole genome shotgun (WGS) entry which is preliminary data.</text>
</comment>